<sequence>MKIKVVTDSCCDLPFEYTSAHNIQVIPLTIIMNGEEKKDDLAETMQYESFYEAILNGAMPQTAQANVYQFAEIFRKCAQNSEPVIYIGFSSALSGCVNSARMALEEVKEEYPEAEMAVVDSKCASMGLGLLIHYALKQIKDGMNLQELVEWIEANKLHIIHWFTVADLNHLFRGGRVSKAAATFGTLLQIKPVMHVDDEGRLIPVEKVKGRKKSLKALVEKLKEDIVDPENAEVFISHGGCLEEAEEVKKMILEECPVKEIKINYVGAAVGSHSGPGTMAIFFKGVKR</sequence>
<proteinExistence type="predicted"/>
<dbReference type="Gene3D" id="3.40.50.10170">
    <property type="match status" value="1"/>
</dbReference>
<dbReference type="KEGG" id="cle:Clole_1261"/>
<dbReference type="PROSITE" id="PS51482">
    <property type="entry name" value="DEGV"/>
    <property type="match status" value="1"/>
</dbReference>
<dbReference type="InterPro" id="IPR043168">
    <property type="entry name" value="DegV_C"/>
</dbReference>
<dbReference type="Pfam" id="PF02645">
    <property type="entry name" value="DegV"/>
    <property type="match status" value="1"/>
</dbReference>
<reference evidence="3 4" key="1">
    <citation type="journal article" date="2011" name="J. Bacteriol.">
        <title>Complete genome sequence of the cellulose-degrading bacterium Cellulosilyticum lentocellum.</title>
        <authorList>
            <consortium name="US DOE Joint Genome Institute"/>
            <person name="Miller D.A."/>
            <person name="Suen G."/>
            <person name="Bruce D."/>
            <person name="Copeland A."/>
            <person name="Cheng J.F."/>
            <person name="Detter C."/>
            <person name="Goodwin L.A."/>
            <person name="Han C.S."/>
            <person name="Hauser L.J."/>
            <person name="Land M.L."/>
            <person name="Lapidus A."/>
            <person name="Lucas S."/>
            <person name="Meincke L."/>
            <person name="Pitluck S."/>
            <person name="Tapia R."/>
            <person name="Teshima H."/>
            <person name="Woyke T."/>
            <person name="Fox B.G."/>
            <person name="Angert E.R."/>
            <person name="Currie C.R."/>
        </authorList>
    </citation>
    <scope>NUCLEOTIDE SEQUENCE [LARGE SCALE GENOMIC DNA]</scope>
    <source>
        <strain evidence="4">ATCC 49066 / DSM 5427 / NCIMB 11756 / RHM5</strain>
    </source>
</reference>
<dbReference type="Gene3D" id="3.30.1180.10">
    <property type="match status" value="1"/>
</dbReference>
<dbReference type="SUPFAM" id="SSF82549">
    <property type="entry name" value="DAK1/DegV-like"/>
    <property type="match status" value="1"/>
</dbReference>
<dbReference type="GO" id="GO:0008289">
    <property type="term" value="F:lipid binding"/>
    <property type="evidence" value="ECO:0007669"/>
    <property type="project" value="UniProtKB-KW"/>
</dbReference>
<dbReference type="eggNOG" id="COG1307">
    <property type="taxonomic scope" value="Bacteria"/>
</dbReference>
<protein>
    <submittedName>
        <fullName evidence="3">DegV family protein</fullName>
    </submittedName>
</protein>
<evidence type="ECO:0000256" key="2">
    <source>
        <dbReference type="ARBA" id="ARBA00023121"/>
    </source>
</evidence>
<evidence type="ECO:0000256" key="1">
    <source>
        <dbReference type="ARBA" id="ARBA00003238"/>
    </source>
</evidence>
<dbReference type="NCBIfam" id="TIGR00762">
    <property type="entry name" value="DegV"/>
    <property type="match status" value="1"/>
</dbReference>
<keyword evidence="2" id="KW-0446">Lipid-binding</keyword>
<accession>F2JH90</accession>
<dbReference type="HOGENOM" id="CLU_048251_4_1_9"/>
<dbReference type="EMBL" id="CP002582">
    <property type="protein sequence ID" value="ADZ82988.1"/>
    <property type="molecule type" value="Genomic_DNA"/>
</dbReference>
<gene>
    <name evidence="3" type="ordered locus">Clole_1261</name>
</gene>
<evidence type="ECO:0000313" key="3">
    <source>
        <dbReference type="EMBL" id="ADZ82988.1"/>
    </source>
</evidence>
<dbReference type="PANTHER" id="PTHR33434:SF3">
    <property type="entry name" value="DEGV DOMAIN-CONTAINING PROTEIN YITS"/>
    <property type="match status" value="1"/>
</dbReference>
<name>F2JH90_CELLD</name>
<organism evidence="3 4">
    <name type="scientific">Cellulosilyticum lentocellum (strain ATCC 49066 / DSM 5427 / NCIMB 11756 / RHM5)</name>
    <name type="common">Clostridium lentocellum</name>
    <dbReference type="NCBI Taxonomy" id="642492"/>
    <lineage>
        <taxon>Bacteria</taxon>
        <taxon>Bacillati</taxon>
        <taxon>Bacillota</taxon>
        <taxon>Clostridia</taxon>
        <taxon>Lachnospirales</taxon>
        <taxon>Cellulosilyticaceae</taxon>
        <taxon>Cellulosilyticum</taxon>
    </lineage>
</organism>
<dbReference type="RefSeq" id="WP_013656287.1">
    <property type="nucleotide sequence ID" value="NC_015275.1"/>
</dbReference>
<dbReference type="Proteomes" id="UP000008467">
    <property type="component" value="Chromosome"/>
</dbReference>
<dbReference type="InterPro" id="IPR003797">
    <property type="entry name" value="DegV"/>
</dbReference>
<keyword evidence="4" id="KW-1185">Reference proteome</keyword>
<dbReference type="PANTHER" id="PTHR33434">
    <property type="entry name" value="DEGV DOMAIN-CONTAINING PROTEIN DR_1986-RELATED"/>
    <property type="match status" value="1"/>
</dbReference>
<evidence type="ECO:0000313" key="4">
    <source>
        <dbReference type="Proteomes" id="UP000008467"/>
    </source>
</evidence>
<dbReference type="STRING" id="642492.Clole_1261"/>
<dbReference type="InterPro" id="IPR050270">
    <property type="entry name" value="DegV_domain_contain"/>
</dbReference>
<dbReference type="AlphaFoldDB" id="F2JH90"/>
<comment type="function">
    <text evidence="1">May bind long-chain fatty acids, such as palmitate, and may play a role in lipid transport or fatty acid metabolism.</text>
</comment>